<dbReference type="PANTHER" id="PTHR33696:SF20">
    <property type="entry name" value="DUF688 FAMILY PROTEIN"/>
    <property type="match status" value="1"/>
</dbReference>
<evidence type="ECO:0000313" key="3">
    <source>
        <dbReference type="Proteomes" id="UP001163823"/>
    </source>
</evidence>
<sequence>MGSHRKVHSQGSIPFSWEDKPGVSKASSYQIEHPIEIGRTLTLNALALKSLSPSSPARPPRPPPESHAANSERTTVAAWDTKIPLPPCPLQPPRRSISGKGFKWQEDPFLVAYKECTKSEKNSNKSTCDQNKKGVPNSKPRRRLINKSIFSCKTSCEIRDDNFLKLSQLPPLPRDRGRVLR</sequence>
<protein>
    <submittedName>
        <fullName evidence="2">SWI/SNF-related matrix-associated actin-dependent regulator of chromatin subfamily A-like protein</fullName>
    </submittedName>
</protein>
<dbReference type="AlphaFoldDB" id="A0AAD7KR63"/>
<organism evidence="2 3">
    <name type="scientific">Quillaja saponaria</name>
    <name type="common">Soap bark tree</name>
    <dbReference type="NCBI Taxonomy" id="32244"/>
    <lineage>
        <taxon>Eukaryota</taxon>
        <taxon>Viridiplantae</taxon>
        <taxon>Streptophyta</taxon>
        <taxon>Embryophyta</taxon>
        <taxon>Tracheophyta</taxon>
        <taxon>Spermatophyta</taxon>
        <taxon>Magnoliopsida</taxon>
        <taxon>eudicotyledons</taxon>
        <taxon>Gunneridae</taxon>
        <taxon>Pentapetalae</taxon>
        <taxon>rosids</taxon>
        <taxon>fabids</taxon>
        <taxon>Fabales</taxon>
        <taxon>Quillajaceae</taxon>
        <taxon>Quillaja</taxon>
    </lineage>
</organism>
<proteinExistence type="predicted"/>
<dbReference type="KEGG" id="qsa:O6P43_033934"/>
<name>A0AAD7KR63_QUISA</name>
<keyword evidence="3" id="KW-1185">Reference proteome</keyword>
<feature type="compositionally biased region" description="Pro residues" evidence="1">
    <location>
        <begin position="56"/>
        <end position="65"/>
    </location>
</feature>
<feature type="region of interest" description="Disordered" evidence="1">
    <location>
        <begin position="119"/>
        <end position="142"/>
    </location>
</feature>
<dbReference type="EMBL" id="JARAOO010000014">
    <property type="protein sequence ID" value="KAJ7944553.1"/>
    <property type="molecule type" value="Genomic_DNA"/>
</dbReference>
<dbReference type="Proteomes" id="UP001163823">
    <property type="component" value="Chromosome 14"/>
</dbReference>
<feature type="region of interest" description="Disordered" evidence="1">
    <location>
        <begin position="1"/>
        <end position="28"/>
    </location>
</feature>
<feature type="region of interest" description="Disordered" evidence="1">
    <location>
        <begin position="50"/>
        <end position="77"/>
    </location>
</feature>
<dbReference type="PANTHER" id="PTHR33696">
    <property type="entry name" value="T22J18.15-RELATED"/>
    <property type="match status" value="1"/>
</dbReference>
<evidence type="ECO:0000313" key="2">
    <source>
        <dbReference type="EMBL" id="KAJ7944553.1"/>
    </source>
</evidence>
<feature type="region of interest" description="Disordered" evidence="1">
    <location>
        <begin position="82"/>
        <end position="101"/>
    </location>
</feature>
<comment type="caution">
    <text evidence="2">The sequence shown here is derived from an EMBL/GenBank/DDBJ whole genome shotgun (WGS) entry which is preliminary data.</text>
</comment>
<reference evidence="2" key="1">
    <citation type="journal article" date="2023" name="Science">
        <title>Elucidation of the pathway for biosynthesis of saponin adjuvants from the soapbark tree.</title>
        <authorList>
            <person name="Reed J."/>
            <person name="Orme A."/>
            <person name="El-Demerdash A."/>
            <person name="Owen C."/>
            <person name="Martin L.B.B."/>
            <person name="Misra R.C."/>
            <person name="Kikuchi S."/>
            <person name="Rejzek M."/>
            <person name="Martin A.C."/>
            <person name="Harkess A."/>
            <person name="Leebens-Mack J."/>
            <person name="Louveau T."/>
            <person name="Stephenson M.J."/>
            <person name="Osbourn A."/>
        </authorList>
    </citation>
    <scope>NUCLEOTIDE SEQUENCE</scope>
    <source>
        <strain evidence="2">S10</strain>
    </source>
</reference>
<accession>A0AAD7KR63</accession>
<evidence type="ECO:0000256" key="1">
    <source>
        <dbReference type="SAM" id="MobiDB-lite"/>
    </source>
</evidence>
<gene>
    <name evidence="2" type="ORF">O6P43_033934</name>
</gene>